<organism evidence="2 3">
    <name type="scientific">Perkinsus chesapeaki</name>
    <name type="common">Clam parasite</name>
    <name type="synonym">Perkinsus andrewsi</name>
    <dbReference type="NCBI Taxonomy" id="330153"/>
    <lineage>
        <taxon>Eukaryota</taxon>
        <taxon>Sar</taxon>
        <taxon>Alveolata</taxon>
        <taxon>Perkinsozoa</taxon>
        <taxon>Perkinsea</taxon>
        <taxon>Perkinsida</taxon>
        <taxon>Perkinsidae</taxon>
        <taxon>Perkinsus</taxon>
    </lineage>
</organism>
<dbReference type="AlphaFoldDB" id="A0A7J6M714"/>
<proteinExistence type="predicted"/>
<feature type="transmembrane region" description="Helical" evidence="1">
    <location>
        <begin position="42"/>
        <end position="63"/>
    </location>
</feature>
<dbReference type="EMBL" id="JAAPAO010000215">
    <property type="protein sequence ID" value="KAF4667265.1"/>
    <property type="molecule type" value="Genomic_DNA"/>
</dbReference>
<evidence type="ECO:0000313" key="3">
    <source>
        <dbReference type="Proteomes" id="UP000591131"/>
    </source>
</evidence>
<name>A0A7J6M714_PERCH</name>
<keyword evidence="1" id="KW-0472">Membrane</keyword>
<evidence type="ECO:0000256" key="1">
    <source>
        <dbReference type="SAM" id="Phobius"/>
    </source>
</evidence>
<sequence>MPDASSPSESLTWEERINATMYNLDRKLNCAVKKGLSGESTFYAIGGLGVVLMAATAIGALTFRRKANEFARLNPAMFAKHELSQTHGQMSAPHRPGPFIPLASAVLTPRETVKLFVLPFIVVSGGIFAGWKARLPFGPLVYHRQDLVTKKPTMVDQWIQGAAPAPEWRRQQREPPAEES</sequence>
<protein>
    <submittedName>
        <fullName evidence="2">Uncharacterized protein</fullName>
    </submittedName>
</protein>
<reference evidence="2 3" key="1">
    <citation type="submission" date="2020-04" db="EMBL/GenBank/DDBJ databases">
        <title>Perkinsus chesapeaki whole genome sequence.</title>
        <authorList>
            <person name="Bogema D.R."/>
        </authorList>
    </citation>
    <scope>NUCLEOTIDE SEQUENCE [LARGE SCALE GENOMIC DNA]</scope>
    <source>
        <strain evidence="2">ATCC PRA-425</strain>
    </source>
</reference>
<comment type="caution">
    <text evidence="2">The sequence shown here is derived from an EMBL/GenBank/DDBJ whole genome shotgun (WGS) entry which is preliminary data.</text>
</comment>
<keyword evidence="1" id="KW-0812">Transmembrane</keyword>
<dbReference type="OrthoDB" id="10452185at2759"/>
<dbReference type="Proteomes" id="UP000591131">
    <property type="component" value="Unassembled WGS sequence"/>
</dbReference>
<evidence type="ECO:0000313" key="2">
    <source>
        <dbReference type="EMBL" id="KAF4667265.1"/>
    </source>
</evidence>
<feature type="transmembrane region" description="Helical" evidence="1">
    <location>
        <begin position="113"/>
        <end position="131"/>
    </location>
</feature>
<keyword evidence="3" id="KW-1185">Reference proteome</keyword>
<gene>
    <name evidence="2" type="ORF">FOL47_003667</name>
</gene>
<keyword evidence="1" id="KW-1133">Transmembrane helix</keyword>
<accession>A0A7J6M714</accession>